<keyword evidence="1" id="KW-0808">Transferase</keyword>
<dbReference type="InterPro" id="IPR014942">
    <property type="entry name" value="AbiEii"/>
</dbReference>
<name>A0A1H5X3Y1_9FLAO</name>
<dbReference type="Gene3D" id="3.10.450.620">
    <property type="entry name" value="JHP933, nucleotidyltransferase-like core domain"/>
    <property type="match status" value="1"/>
</dbReference>
<dbReference type="OrthoDB" id="1550603at2"/>
<dbReference type="GO" id="GO:0016740">
    <property type="term" value="F:transferase activity"/>
    <property type="evidence" value="ECO:0007669"/>
    <property type="project" value="UniProtKB-KW"/>
</dbReference>
<evidence type="ECO:0000313" key="2">
    <source>
        <dbReference type="Proteomes" id="UP000236738"/>
    </source>
</evidence>
<accession>A0A1H5X3Y1</accession>
<protein>
    <submittedName>
        <fullName evidence="1">Nucleotidyl transferase AbiEii toxin, Type IV TA system</fullName>
    </submittedName>
</protein>
<evidence type="ECO:0000313" key="1">
    <source>
        <dbReference type="EMBL" id="SEG05996.1"/>
    </source>
</evidence>
<organism evidence="1 2">
    <name type="scientific">Halpernia humi</name>
    <dbReference type="NCBI Taxonomy" id="493375"/>
    <lineage>
        <taxon>Bacteria</taxon>
        <taxon>Pseudomonadati</taxon>
        <taxon>Bacteroidota</taxon>
        <taxon>Flavobacteriia</taxon>
        <taxon>Flavobacteriales</taxon>
        <taxon>Weeksellaceae</taxon>
        <taxon>Chryseobacterium group</taxon>
        <taxon>Halpernia</taxon>
    </lineage>
</organism>
<dbReference type="Pfam" id="PF08843">
    <property type="entry name" value="AbiEii"/>
    <property type="match status" value="1"/>
</dbReference>
<sequence length="264" mass="31063">MIPRRYIEEWREFAPWPENGQVEQDLIIERTLVELFSDPFLNENLAFRGGTALHKLFLKPQARYSEDIDLVQIIPGPIKPILVKIREKLSTFLGTKRKIVSSIHNNTATYRFETEIPPVIQMRLKIEINCREHFTVLGLQKVPFKMKNGWFTGECMIKTYHIEELLGTKLRALYQRRKGRDLFDLDIALSNLEINTENLIKCYKEYINFSDGVNPTGKMFQINMEEKMQDDEFRNDIFTILRPGLEYNNDLAYKAVTEKIINKI</sequence>
<dbReference type="EMBL" id="FNUS01000002">
    <property type="protein sequence ID" value="SEG05996.1"/>
    <property type="molecule type" value="Genomic_DNA"/>
</dbReference>
<reference evidence="2" key="1">
    <citation type="submission" date="2016-10" db="EMBL/GenBank/DDBJ databases">
        <authorList>
            <person name="Varghese N."/>
            <person name="Submissions S."/>
        </authorList>
    </citation>
    <scope>NUCLEOTIDE SEQUENCE [LARGE SCALE GENOMIC DNA]</scope>
    <source>
        <strain evidence="2">DSM 21580</strain>
    </source>
</reference>
<proteinExistence type="predicted"/>
<dbReference type="RefSeq" id="WP_103913383.1">
    <property type="nucleotide sequence ID" value="NZ_FNUS01000002.1"/>
</dbReference>
<dbReference type="AlphaFoldDB" id="A0A1H5X3Y1"/>
<gene>
    <name evidence="1" type="ORF">SAMN05421847_1418</name>
</gene>
<keyword evidence="2" id="KW-1185">Reference proteome</keyword>
<dbReference type="Proteomes" id="UP000236738">
    <property type="component" value="Unassembled WGS sequence"/>
</dbReference>